<evidence type="ECO:0000256" key="3">
    <source>
        <dbReference type="ARBA" id="ARBA00009634"/>
    </source>
</evidence>
<dbReference type="EnsemblMetazoa" id="G21066.5">
    <property type="protein sequence ID" value="G21066.5:cds"/>
    <property type="gene ID" value="G21066"/>
</dbReference>
<organism evidence="16 17">
    <name type="scientific">Magallana gigas</name>
    <name type="common">Pacific oyster</name>
    <name type="synonym">Crassostrea gigas</name>
    <dbReference type="NCBI Taxonomy" id="29159"/>
    <lineage>
        <taxon>Eukaryota</taxon>
        <taxon>Metazoa</taxon>
        <taxon>Spiralia</taxon>
        <taxon>Lophotrochozoa</taxon>
        <taxon>Mollusca</taxon>
        <taxon>Bivalvia</taxon>
        <taxon>Autobranchia</taxon>
        <taxon>Pteriomorphia</taxon>
        <taxon>Ostreida</taxon>
        <taxon>Ostreoidea</taxon>
        <taxon>Ostreidae</taxon>
        <taxon>Magallana</taxon>
    </lineage>
</organism>
<dbReference type="Gene3D" id="3.80.10.10">
    <property type="entry name" value="Ribonuclease Inhibitor"/>
    <property type="match status" value="5"/>
</dbReference>
<keyword evidence="6 13" id="KW-0812">Transmembrane</keyword>
<dbReference type="GO" id="GO:0002224">
    <property type="term" value="P:toll-like receptor signaling pathway"/>
    <property type="evidence" value="ECO:0007669"/>
    <property type="project" value="InterPro"/>
</dbReference>
<evidence type="ECO:0000256" key="12">
    <source>
        <dbReference type="ARBA" id="ARBA00023180"/>
    </source>
</evidence>
<dbReference type="PANTHER" id="PTHR24365:SF530">
    <property type="entry name" value="MSTPROX-RELATED"/>
    <property type="match status" value="1"/>
</dbReference>
<evidence type="ECO:0000256" key="14">
    <source>
        <dbReference type="SAM" id="SignalP"/>
    </source>
</evidence>
<comment type="similarity">
    <text evidence="3">Belongs to the Toll-like receptor family.</text>
</comment>
<evidence type="ECO:0000256" key="10">
    <source>
        <dbReference type="ARBA" id="ARBA00023136"/>
    </source>
</evidence>
<feature type="signal peptide" evidence="14">
    <location>
        <begin position="1"/>
        <end position="23"/>
    </location>
</feature>
<comment type="subcellular location">
    <subcellularLocation>
        <location evidence="1">Cell membrane</location>
    </subcellularLocation>
    <subcellularLocation>
        <location evidence="2">Membrane</location>
        <topology evidence="2">Single-pass type I membrane protein</topology>
    </subcellularLocation>
</comment>
<keyword evidence="7 14" id="KW-0732">Signal</keyword>
<feature type="transmembrane region" description="Helical" evidence="13">
    <location>
        <begin position="661"/>
        <end position="687"/>
    </location>
</feature>
<dbReference type="GO" id="GO:0004888">
    <property type="term" value="F:transmembrane signaling receptor activity"/>
    <property type="evidence" value="ECO:0007669"/>
    <property type="project" value="InterPro"/>
</dbReference>
<dbReference type="SMART" id="SM00369">
    <property type="entry name" value="LRR_TYP"/>
    <property type="match status" value="16"/>
</dbReference>
<dbReference type="OMA" id="CGNPFSC"/>
<dbReference type="PROSITE" id="PS51450">
    <property type="entry name" value="LRR"/>
    <property type="match status" value="4"/>
</dbReference>
<dbReference type="InterPro" id="IPR000483">
    <property type="entry name" value="Cys-rich_flank_reg_C"/>
</dbReference>
<evidence type="ECO:0000256" key="13">
    <source>
        <dbReference type="SAM" id="Phobius"/>
    </source>
</evidence>
<dbReference type="SMART" id="SM00255">
    <property type="entry name" value="TIR"/>
    <property type="match status" value="1"/>
</dbReference>
<dbReference type="InterPro" id="IPR003591">
    <property type="entry name" value="Leu-rich_rpt_typical-subtyp"/>
</dbReference>
<evidence type="ECO:0000256" key="6">
    <source>
        <dbReference type="ARBA" id="ARBA00022692"/>
    </source>
</evidence>
<dbReference type="FunFam" id="3.80.10.10:FF:001360">
    <property type="entry name" value="Uncharacterized protein"/>
    <property type="match status" value="1"/>
</dbReference>
<keyword evidence="4" id="KW-1003">Cell membrane</keyword>
<sequence length="881" mass="99055">MKMHTTPVLLVGICLLQAGVAWADTCPAYCFCNKLLTSVNCEGKRLMKIPTDLPKTVEKLYLQHNEIADLEPNSLCGLSELQELYLQNNKLSFIKSLTFTGTCVPNLKVIRLDNNRISSLEENAFFNMTNLNITYFTNNVITHINPRSFVECFKMSFLHLGQNYLDHIPAISFLTGLQQLSIQGNKVKNATFPTSYENCTLLSTIGLSTNFIENLTKETFQSLQNCPVRKLELSRNKITDISKEAFLPLTKLVSLTISQNHLTAPKLKIGLEGLKSSSLSSLNIARLQLGGQLPSSTFALLNGTVLKQLLMSNNKINQLPSRAFATLKRLEQIDLKGCKIQTIANDTFAGLHFLTNLNLADNYLDKVPTNLPSSLNILYLNGNQIIALGENSFVNLVSLKNLYLGANKISEVNKLAFNGLVSLQKLHLVSNSISSLAAELFAPFGRLISLELNKNNLKTVQNSPDIFSSMTSLLYLSLADNGCSIMPLSSFKHLQSLKYLLLDGNNLGDLIGSDNSGTLFAGLHKLETLSLSKNFLHNLPTSMFRDLSSLKTLTMQGNRISGWNNGLFKQTSALKTLDLGDNSISLVNSTSLEDLSQNLNFQMLNLSNNPFACTCDLRWFRDWVNQTKVNIANVENYVCNSPDAWKGKPFLSFDRTKINCVWFNLYFVIGVSVASAVAMLIICVFIYRKRWWILYRCYRLKNSCMAPRSRAGYQPINSEHGWKYDAYLSYADEDYQWILENLLPGIDSGELSPGETFNGEFRLYFNDRDSVPGSSMISNISDNIEMSRKVIIVLTKKYLSSAQHTFEIDLAVMLKLKDIIDDIIVINVLGVPYQSIPKSLQRKVSRDEFLLWEEEVNARRVFKQRLIEALTSKRKTREVIV</sequence>
<evidence type="ECO:0000313" key="16">
    <source>
        <dbReference type="EnsemblMetazoa" id="G21066.5:cds"/>
    </source>
</evidence>
<dbReference type="InterPro" id="IPR000157">
    <property type="entry name" value="TIR_dom"/>
</dbReference>
<name>A0A8W8JY81_MAGGI</name>
<dbReference type="OrthoDB" id="6240959at2759"/>
<dbReference type="SMART" id="SM00365">
    <property type="entry name" value="LRR_SD22"/>
    <property type="match status" value="8"/>
</dbReference>
<keyword evidence="17" id="KW-1185">Reference proteome</keyword>
<dbReference type="AlphaFoldDB" id="A0A8W8JY81"/>
<dbReference type="Pfam" id="PF01582">
    <property type="entry name" value="TIR"/>
    <property type="match status" value="1"/>
</dbReference>
<evidence type="ECO:0000256" key="5">
    <source>
        <dbReference type="ARBA" id="ARBA00022614"/>
    </source>
</evidence>
<proteinExistence type="inferred from homology"/>
<evidence type="ECO:0000256" key="4">
    <source>
        <dbReference type="ARBA" id="ARBA00022475"/>
    </source>
</evidence>
<keyword evidence="9 13" id="KW-1133">Transmembrane helix</keyword>
<dbReference type="SUPFAM" id="SSF52200">
    <property type="entry name" value="Toll/Interleukin receptor TIR domain"/>
    <property type="match status" value="1"/>
</dbReference>
<dbReference type="InterPro" id="IPR035897">
    <property type="entry name" value="Toll_tir_struct_dom_sf"/>
</dbReference>
<dbReference type="Proteomes" id="UP000005408">
    <property type="component" value="Unassembled WGS sequence"/>
</dbReference>
<dbReference type="FunFam" id="3.80.10.10:FF:001438">
    <property type="entry name" value="Uncharacterized protein"/>
    <property type="match status" value="1"/>
</dbReference>
<dbReference type="InterPro" id="IPR001611">
    <property type="entry name" value="Leu-rich_rpt"/>
</dbReference>
<protein>
    <recommendedName>
        <fullName evidence="15">TIR domain-containing protein</fullName>
    </recommendedName>
</protein>
<dbReference type="Pfam" id="PF13855">
    <property type="entry name" value="LRR_8"/>
    <property type="match status" value="7"/>
</dbReference>
<dbReference type="GO" id="GO:0006955">
    <property type="term" value="P:immune response"/>
    <property type="evidence" value="ECO:0007669"/>
    <property type="project" value="InterPro"/>
</dbReference>
<keyword evidence="11" id="KW-0675">Receptor</keyword>
<feature type="domain" description="TIR" evidence="15">
    <location>
        <begin position="722"/>
        <end position="870"/>
    </location>
</feature>
<keyword evidence="5" id="KW-0433">Leucine-rich repeat</keyword>
<dbReference type="SUPFAM" id="SSF52058">
    <property type="entry name" value="L domain-like"/>
    <property type="match status" value="2"/>
</dbReference>
<keyword evidence="12" id="KW-0325">Glycoprotein</keyword>
<evidence type="ECO:0000256" key="9">
    <source>
        <dbReference type="ARBA" id="ARBA00022989"/>
    </source>
</evidence>
<dbReference type="InterPro" id="IPR032675">
    <property type="entry name" value="LRR_dom_sf"/>
</dbReference>
<dbReference type="PROSITE" id="PS50104">
    <property type="entry name" value="TIR"/>
    <property type="match status" value="1"/>
</dbReference>
<evidence type="ECO:0000313" key="17">
    <source>
        <dbReference type="Proteomes" id="UP000005408"/>
    </source>
</evidence>
<evidence type="ECO:0000256" key="7">
    <source>
        <dbReference type="ARBA" id="ARBA00022729"/>
    </source>
</evidence>
<dbReference type="GO" id="GO:0005886">
    <property type="term" value="C:plasma membrane"/>
    <property type="evidence" value="ECO:0007669"/>
    <property type="project" value="UniProtKB-SubCell"/>
</dbReference>
<feature type="chain" id="PRO_5036492811" description="TIR domain-containing protein" evidence="14">
    <location>
        <begin position="24"/>
        <end position="881"/>
    </location>
</feature>
<keyword evidence="8" id="KW-0677">Repeat</keyword>
<evidence type="ECO:0000256" key="11">
    <source>
        <dbReference type="ARBA" id="ARBA00023170"/>
    </source>
</evidence>
<dbReference type="InterPro" id="IPR017241">
    <property type="entry name" value="Toll-like_receptor"/>
</dbReference>
<dbReference type="PRINTS" id="PR01537">
    <property type="entry name" value="INTRLKN1R1F"/>
</dbReference>
<dbReference type="Gene3D" id="3.40.50.10140">
    <property type="entry name" value="Toll/interleukin-1 receptor homology (TIR) domain"/>
    <property type="match status" value="1"/>
</dbReference>
<evidence type="ECO:0000256" key="8">
    <source>
        <dbReference type="ARBA" id="ARBA00022737"/>
    </source>
</evidence>
<reference evidence="16" key="1">
    <citation type="submission" date="2022-08" db="UniProtKB">
        <authorList>
            <consortium name="EnsemblMetazoa"/>
        </authorList>
    </citation>
    <scope>IDENTIFICATION</scope>
    <source>
        <strain evidence="16">05x7-T-G4-1.051#20</strain>
    </source>
</reference>
<evidence type="ECO:0000256" key="2">
    <source>
        <dbReference type="ARBA" id="ARBA00004479"/>
    </source>
</evidence>
<dbReference type="PIRSF" id="PIRSF037595">
    <property type="entry name" value="Toll-like_receptor"/>
    <property type="match status" value="1"/>
</dbReference>
<dbReference type="PANTHER" id="PTHR24365">
    <property type="entry name" value="TOLL-LIKE RECEPTOR"/>
    <property type="match status" value="1"/>
</dbReference>
<dbReference type="SMART" id="SM00082">
    <property type="entry name" value="LRRCT"/>
    <property type="match status" value="1"/>
</dbReference>
<accession>A0A8W8JY81</accession>
<keyword evidence="10 13" id="KW-0472">Membrane</keyword>
<dbReference type="SMART" id="SM00364">
    <property type="entry name" value="LRR_BAC"/>
    <property type="match status" value="5"/>
</dbReference>
<evidence type="ECO:0000259" key="15">
    <source>
        <dbReference type="PROSITE" id="PS50104"/>
    </source>
</evidence>
<evidence type="ECO:0000256" key="1">
    <source>
        <dbReference type="ARBA" id="ARBA00004236"/>
    </source>
</evidence>